<keyword evidence="3" id="KW-1185">Reference proteome</keyword>
<dbReference type="EMBL" id="CP038908">
    <property type="protein sequence ID" value="QGO04495.1"/>
    <property type="molecule type" value="Genomic_DNA"/>
</dbReference>
<dbReference type="GeneID" id="66742545"/>
<name>A0A9Q5VBY0_PISSA</name>
<keyword evidence="1" id="KW-0732">Signal</keyword>
<evidence type="ECO:0000313" key="2">
    <source>
        <dbReference type="EMBL" id="QGO04495.1"/>
    </source>
</evidence>
<evidence type="ECO:0000313" key="3">
    <source>
        <dbReference type="Proteomes" id="UP000422232"/>
    </source>
</evidence>
<protein>
    <submittedName>
        <fullName evidence="2">Uncharacterized protein</fullName>
    </submittedName>
</protein>
<accession>A0A9Q5VBY0</accession>
<feature type="chain" id="PRO_5041154082" evidence="1">
    <location>
        <begin position="27"/>
        <end position="127"/>
    </location>
</feature>
<gene>
    <name evidence="2" type="ORF">Psal009_00363</name>
</gene>
<reference evidence="2 3" key="1">
    <citation type="submission" date="2019-04" db="EMBL/GenBank/DDBJ databases">
        <title>Complete genome sequencing of Piscirickettsia salmonis strain Psal-009.</title>
        <authorList>
            <person name="Schober I."/>
            <person name="Bunk B."/>
            <person name="Sproer C."/>
            <person name="Carril G.P."/>
            <person name="Riedel T."/>
            <person name="Flores-Herrera P.A."/>
            <person name="Nourdin-Galindo G."/>
            <person name="Marshall S.H."/>
            <person name="Overmann J."/>
        </authorList>
    </citation>
    <scope>NUCLEOTIDE SEQUENCE [LARGE SCALE GENOMIC DNA]</scope>
    <source>
        <strain evidence="2 3">Psal-009</strain>
    </source>
</reference>
<organism evidence="2 3">
    <name type="scientific">Piscirickettsia salmonis</name>
    <dbReference type="NCBI Taxonomy" id="1238"/>
    <lineage>
        <taxon>Bacteria</taxon>
        <taxon>Pseudomonadati</taxon>
        <taxon>Pseudomonadota</taxon>
        <taxon>Gammaproteobacteria</taxon>
        <taxon>Thiotrichales</taxon>
        <taxon>Piscirickettsiaceae</taxon>
        <taxon>Piscirickettsia</taxon>
    </lineage>
</organism>
<evidence type="ECO:0000256" key="1">
    <source>
        <dbReference type="SAM" id="SignalP"/>
    </source>
</evidence>
<dbReference type="RefSeq" id="WP_016212152.1">
    <property type="nucleotide sequence ID" value="NZ_CP013761.1"/>
</dbReference>
<dbReference type="Proteomes" id="UP000422232">
    <property type="component" value="Chromosome"/>
</dbReference>
<dbReference type="AlphaFoldDB" id="A0A9Q5VBY0"/>
<sequence>MIKIKHLNRLLVFVFLSLSLPIASQAANNNQNVSSYPVVHIINSAGYDIKGTITYDSALCSNESYVVGSYASWSSQSRGVCLVSEITATGIDSGDSGHSYESPGTSYSQFVVYRDESGKPSVTRETY</sequence>
<proteinExistence type="predicted"/>
<feature type="signal peptide" evidence="1">
    <location>
        <begin position="1"/>
        <end position="26"/>
    </location>
</feature>